<dbReference type="AlphaFoldDB" id="A0A921Z141"/>
<keyword evidence="1" id="KW-0812">Transmembrane</keyword>
<evidence type="ECO:0008006" key="4">
    <source>
        <dbReference type="Google" id="ProtNLM"/>
    </source>
</evidence>
<reference evidence="2" key="1">
    <citation type="journal article" date="2016" name="Insect Biochem. Mol. Biol.">
        <title>Multifaceted biological insights from a draft genome sequence of the tobacco hornworm moth, Manduca sexta.</title>
        <authorList>
            <person name="Kanost M.R."/>
            <person name="Arrese E.L."/>
            <person name="Cao X."/>
            <person name="Chen Y.R."/>
            <person name="Chellapilla S."/>
            <person name="Goldsmith M.R."/>
            <person name="Grosse-Wilde E."/>
            <person name="Heckel D.G."/>
            <person name="Herndon N."/>
            <person name="Jiang H."/>
            <person name="Papanicolaou A."/>
            <person name="Qu J."/>
            <person name="Soulages J.L."/>
            <person name="Vogel H."/>
            <person name="Walters J."/>
            <person name="Waterhouse R.M."/>
            <person name="Ahn S.J."/>
            <person name="Almeida F.C."/>
            <person name="An C."/>
            <person name="Aqrawi P."/>
            <person name="Bretschneider A."/>
            <person name="Bryant W.B."/>
            <person name="Bucks S."/>
            <person name="Chao H."/>
            <person name="Chevignon G."/>
            <person name="Christen J.M."/>
            <person name="Clarke D.F."/>
            <person name="Dittmer N.T."/>
            <person name="Ferguson L.C.F."/>
            <person name="Garavelou S."/>
            <person name="Gordon K.H.J."/>
            <person name="Gunaratna R.T."/>
            <person name="Han Y."/>
            <person name="Hauser F."/>
            <person name="He Y."/>
            <person name="Heidel-Fischer H."/>
            <person name="Hirsh A."/>
            <person name="Hu Y."/>
            <person name="Jiang H."/>
            <person name="Kalra D."/>
            <person name="Klinner C."/>
            <person name="Konig C."/>
            <person name="Kovar C."/>
            <person name="Kroll A.R."/>
            <person name="Kuwar S.S."/>
            <person name="Lee S.L."/>
            <person name="Lehman R."/>
            <person name="Li K."/>
            <person name="Li Z."/>
            <person name="Liang H."/>
            <person name="Lovelace S."/>
            <person name="Lu Z."/>
            <person name="Mansfield J.H."/>
            <person name="McCulloch K.J."/>
            <person name="Mathew T."/>
            <person name="Morton B."/>
            <person name="Muzny D.M."/>
            <person name="Neunemann D."/>
            <person name="Ongeri F."/>
            <person name="Pauchet Y."/>
            <person name="Pu L.L."/>
            <person name="Pyrousis I."/>
            <person name="Rao X.J."/>
            <person name="Redding A."/>
            <person name="Roesel C."/>
            <person name="Sanchez-Gracia A."/>
            <person name="Schaack S."/>
            <person name="Shukla A."/>
            <person name="Tetreau G."/>
            <person name="Wang Y."/>
            <person name="Xiong G.H."/>
            <person name="Traut W."/>
            <person name="Walsh T.K."/>
            <person name="Worley K.C."/>
            <person name="Wu D."/>
            <person name="Wu W."/>
            <person name="Wu Y.Q."/>
            <person name="Zhang X."/>
            <person name="Zou Z."/>
            <person name="Zucker H."/>
            <person name="Briscoe A.D."/>
            <person name="Burmester T."/>
            <person name="Clem R.J."/>
            <person name="Feyereisen R."/>
            <person name="Grimmelikhuijzen C.J.P."/>
            <person name="Hamodrakas S.J."/>
            <person name="Hansson B.S."/>
            <person name="Huguet E."/>
            <person name="Jermiin L.S."/>
            <person name="Lan Q."/>
            <person name="Lehman H.K."/>
            <person name="Lorenzen M."/>
            <person name="Merzendorfer H."/>
            <person name="Michalopoulos I."/>
            <person name="Morton D.B."/>
            <person name="Muthukrishnan S."/>
            <person name="Oakeshott J.G."/>
            <person name="Palmer W."/>
            <person name="Park Y."/>
            <person name="Passarelli A.L."/>
            <person name="Rozas J."/>
            <person name="Schwartz L.M."/>
            <person name="Smith W."/>
            <person name="Southgate A."/>
            <person name="Vilcinskas A."/>
            <person name="Vogt R."/>
            <person name="Wang P."/>
            <person name="Werren J."/>
            <person name="Yu X.Q."/>
            <person name="Zhou J.J."/>
            <person name="Brown S.J."/>
            <person name="Scherer S.E."/>
            <person name="Richards S."/>
            <person name="Blissard G.W."/>
        </authorList>
    </citation>
    <scope>NUCLEOTIDE SEQUENCE</scope>
</reference>
<name>A0A921Z141_MANSE</name>
<dbReference type="Proteomes" id="UP000791440">
    <property type="component" value="Unassembled WGS sequence"/>
</dbReference>
<keyword evidence="3" id="KW-1185">Reference proteome</keyword>
<accession>A0A921Z141</accession>
<keyword evidence="1" id="KW-0472">Membrane</keyword>
<evidence type="ECO:0000313" key="3">
    <source>
        <dbReference type="Proteomes" id="UP000791440"/>
    </source>
</evidence>
<reference evidence="2" key="2">
    <citation type="submission" date="2020-12" db="EMBL/GenBank/DDBJ databases">
        <authorList>
            <person name="Kanost M."/>
        </authorList>
    </citation>
    <scope>NUCLEOTIDE SEQUENCE</scope>
</reference>
<comment type="caution">
    <text evidence="2">The sequence shown here is derived from an EMBL/GenBank/DDBJ whole genome shotgun (WGS) entry which is preliminary data.</text>
</comment>
<organism evidence="2 3">
    <name type="scientific">Manduca sexta</name>
    <name type="common">Tobacco hawkmoth</name>
    <name type="synonym">Tobacco hornworm</name>
    <dbReference type="NCBI Taxonomy" id="7130"/>
    <lineage>
        <taxon>Eukaryota</taxon>
        <taxon>Metazoa</taxon>
        <taxon>Ecdysozoa</taxon>
        <taxon>Arthropoda</taxon>
        <taxon>Hexapoda</taxon>
        <taxon>Insecta</taxon>
        <taxon>Pterygota</taxon>
        <taxon>Neoptera</taxon>
        <taxon>Endopterygota</taxon>
        <taxon>Lepidoptera</taxon>
        <taxon>Glossata</taxon>
        <taxon>Ditrysia</taxon>
        <taxon>Bombycoidea</taxon>
        <taxon>Sphingidae</taxon>
        <taxon>Sphinginae</taxon>
        <taxon>Sphingini</taxon>
        <taxon>Manduca</taxon>
    </lineage>
</organism>
<protein>
    <recommendedName>
        <fullName evidence="4">Gustatory receptor</fullName>
    </recommendedName>
</protein>
<proteinExistence type="predicted"/>
<sequence length="361" mass="41974">MCDIKVVNSIIFLENFLCIYRNYTFYRDKEKILRILRVIVEASFFLCLTYTEITTLYDILHRSTWAIFLIIWNSSLYVGYSIICMINGMYQTNSFKELIDSFEKMHKNINDDVTHNKFLIKLNFRCILVSVAYFIIVSVDIINEQNNAKYNYQPFYLIILIVGTRILKGYLLAMEYFVYYIFVTILHKLCKRLNSLLDEMQTKLHEKVIEGEDISDKVDLKIMEECAKMYGDLFISSKAIKECFGAQENYGLPDTTLLVMSQLYAFTYYIAVVIAAVVVAQKVRNDTQTLRIILARLYNNMSVYPHRPELKKIKSFCRMAVKKPLELNSVANIAMGVALLPTCVSIAISYVIIILQFNHAV</sequence>
<feature type="transmembrane region" description="Helical" evidence="1">
    <location>
        <begin position="263"/>
        <end position="281"/>
    </location>
</feature>
<feature type="transmembrane region" description="Helical" evidence="1">
    <location>
        <begin position="333"/>
        <end position="355"/>
    </location>
</feature>
<gene>
    <name evidence="2" type="ORF">O3G_MSEX006056</name>
</gene>
<feature type="transmembrane region" description="Helical" evidence="1">
    <location>
        <begin position="122"/>
        <end position="143"/>
    </location>
</feature>
<evidence type="ECO:0000313" key="2">
    <source>
        <dbReference type="EMBL" id="KAG6449429.1"/>
    </source>
</evidence>
<feature type="transmembrane region" description="Helical" evidence="1">
    <location>
        <begin position="155"/>
        <end position="182"/>
    </location>
</feature>
<evidence type="ECO:0000256" key="1">
    <source>
        <dbReference type="SAM" id="Phobius"/>
    </source>
</evidence>
<feature type="transmembrane region" description="Helical" evidence="1">
    <location>
        <begin position="65"/>
        <end position="86"/>
    </location>
</feature>
<dbReference type="EMBL" id="JH668374">
    <property type="protein sequence ID" value="KAG6449429.1"/>
    <property type="molecule type" value="Genomic_DNA"/>
</dbReference>
<feature type="transmembrane region" description="Helical" evidence="1">
    <location>
        <begin position="35"/>
        <end position="53"/>
    </location>
</feature>
<keyword evidence="1" id="KW-1133">Transmembrane helix</keyword>